<keyword evidence="3" id="KW-0808">Transferase</keyword>
<dbReference type="SMART" id="SM00220">
    <property type="entry name" value="S_TKc"/>
    <property type="match status" value="1"/>
</dbReference>
<dbReference type="RefSeq" id="WP_146646659.1">
    <property type="nucleotide sequence ID" value="NZ_CP012333.1"/>
</dbReference>
<dbReference type="Gene3D" id="1.10.510.10">
    <property type="entry name" value="Transferase(Phosphotransferase) domain 1"/>
    <property type="match status" value="1"/>
</dbReference>
<feature type="compositionally biased region" description="Basic and acidic residues" evidence="9">
    <location>
        <begin position="313"/>
        <end position="330"/>
    </location>
</feature>
<keyword evidence="5 11" id="KW-0418">Kinase</keyword>
<keyword evidence="12" id="KW-1185">Reference proteome</keyword>
<protein>
    <recommendedName>
        <fullName evidence="1">non-specific serine/threonine protein kinase</fullName>
        <ecNumber evidence="1">2.7.11.1</ecNumber>
    </recommendedName>
</protein>
<evidence type="ECO:0000256" key="9">
    <source>
        <dbReference type="SAM" id="MobiDB-lite"/>
    </source>
</evidence>
<dbReference type="AlphaFoldDB" id="A0A0K1PNR5"/>
<reference evidence="11 12" key="1">
    <citation type="submission" date="2015-08" db="EMBL/GenBank/DDBJ databases">
        <authorList>
            <person name="Babu N.S."/>
            <person name="Beckwith C.J."/>
            <person name="Beseler K.G."/>
            <person name="Brison A."/>
            <person name="Carone J.V."/>
            <person name="Caskin T.P."/>
            <person name="Diamond M."/>
            <person name="Durham M.E."/>
            <person name="Foxe J.M."/>
            <person name="Go M."/>
            <person name="Henderson B.A."/>
            <person name="Jones I.B."/>
            <person name="McGettigan J.A."/>
            <person name="Micheletti S.J."/>
            <person name="Nasrallah M.E."/>
            <person name="Ortiz D."/>
            <person name="Piller C.R."/>
            <person name="Privatt S.R."/>
            <person name="Schneider S.L."/>
            <person name="Sharp S."/>
            <person name="Smith T.C."/>
            <person name="Stanton J.D."/>
            <person name="Ullery H.E."/>
            <person name="Wilson R.J."/>
            <person name="Serrano M.G."/>
            <person name="Buck G."/>
            <person name="Lee V."/>
            <person name="Wang Y."/>
            <person name="Carvalho R."/>
            <person name="Voegtly L."/>
            <person name="Shi R."/>
            <person name="Duckworth R."/>
            <person name="Johnson A."/>
            <person name="Loviza R."/>
            <person name="Walstead R."/>
            <person name="Shah Z."/>
            <person name="Kiflezghi M."/>
            <person name="Wade K."/>
            <person name="Ball S.L."/>
            <person name="Bradley K.W."/>
            <person name="Asai D.J."/>
            <person name="Bowman C.A."/>
            <person name="Russell D.A."/>
            <person name="Pope W.H."/>
            <person name="Jacobs-Sera D."/>
            <person name="Hendrix R.W."/>
            <person name="Hatfull G.F."/>
        </authorList>
    </citation>
    <scope>NUCLEOTIDE SEQUENCE [LARGE SCALE GENOMIC DNA]</scope>
    <source>
        <strain evidence="11 12">DSM 27648</strain>
    </source>
</reference>
<feature type="domain" description="Protein kinase" evidence="10">
    <location>
        <begin position="15"/>
        <end position="297"/>
    </location>
</feature>
<keyword evidence="4" id="KW-0547">Nucleotide-binding</keyword>
<accession>A0A0K1PNR5</accession>
<feature type="region of interest" description="Disordered" evidence="9">
    <location>
        <begin position="20"/>
        <end position="46"/>
    </location>
</feature>
<dbReference type="SUPFAM" id="SSF56112">
    <property type="entry name" value="Protein kinase-like (PK-like)"/>
    <property type="match status" value="1"/>
</dbReference>
<dbReference type="GO" id="GO:0004674">
    <property type="term" value="F:protein serine/threonine kinase activity"/>
    <property type="evidence" value="ECO:0007669"/>
    <property type="project" value="UniProtKB-KW"/>
</dbReference>
<gene>
    <name evidence="11" type="ORF">AKJ09_01832</name>
</gene>
<dbReference type="KEGG" id="llu:AKJ09_01832"/>
<feature type="region of interest" description="Disordered" evidence="9">
    <location>
        <begin position="297"/>
        <end position="338"/>
    </location>
</feature>
<dbReference type="GO" id="GO:0005524">
    <property type="term" value="F:ATP binding"/>
    <property type="evidence" value="ECO:0007669"/>
    <property type="project" value="UniProtKB-KW"/>
</dbReference>
<evidence type="ECO:0000313" key="12">
    <source>
        <dbReference type="Proteomes" id="UP000064967"/>
    </source>
</evidence>
<evidence type="ECO:0000256" key="2">
    <source>
        <dbReference type="ARBA" id="ARBA00022527"/>
    </source>
</evidence>
<evidence type="ECO:0000256" key="1">
    <source>
        <dbReference type="ARBA" id="ARBA00012513"/>
    </source>
</evidence>
<sequence>MTEPTKPTKLKRGRYELLRKLGEGSQGETWEAAETGHDARETDARDPSGLVGKWERYVHQARTGEARDSRGRLAIKCFRIDKAKAWKDVELAEREAETLASLEHPNLPKYIEHFEENGTLYLVMEKIEGETLSNLRARGRSSHEEVTRMLEDIGGALRYLHGRSPLIVHRDVKPGNVIRRPDGSYALVDFGAVRDRLKPQGGSTVVGTFGFMAPEQFQGRASAKSDLYGLAATALSVLTGEEPENLPHEGLGIDVLASVPVGTPRGLVRALSAMLVPDPDRRIDTIEDALELLHEESRPAPRVRTKKERKQQRREERNEQKRQKRDDRAARRERRRERRERPVPIVPRLVARFGLLVALAAVWLAVGVVTPVVLILLSLLFGAALRRAAAACVRAARRAQGAIGRASAWLSGEEEPDVRVRVASEPGGVRIDAPHDDDAFDDAEHADDWMQDQLARRTEMEARRERMRAHARGNLAAQKRKHWGR</sequence>
<dbReference type="CDD" id="cd14014">
    <property type="entry name" value="STKc_PknB_like"/>
    <property type="match status" value="1"/>
</dbReference>
<dbReference type="EC" id="2.7.11.1" evidence="1"/>
<comment type="catalytic activity">
    <reaction evidence="7">
        <text>L-threonyl-[protein] + ATP = O-phospho-L-threonyl-[protein] + ADP + H(+)</text>
        <dbReference type="Rhea" id="RHEA:46608"/>
        <dbReference type="Rhea" id="RHEA-COMP:11060"/>
        <dbReference type="Rhea" id="RHEA-COMP:11605"/>
        <dbReference type="ChEBI" id="CHEBI:15378"/>
        <dbReference type="ChEBI" id="CHEBI:30013"/>
        <dbReference type="ChEBI" id="CHEBI:30616"/>
        <dbReference type="ChEBI" id="CHEBI:61977"/>
        <dbReference type="ChEBI" id="CHEBI:456216"/>
        <dbReference type="EC" id="2.7.11.1"/>
    </reaction>
</comment>
<evidence type="ECO:0000256" key="7">
    <source>
        <dbReference type="ARBA" id="ARBA00047899"/>
    </source>
</evidence>
<evidence type="ECO:0000256" key="6">
    <source>
        <dbReference type="ARBA" id="ARBA00022840"/>
    </source>
</evidence>
<comment type="catalytic activity">
    <reaction evidence="8">
        <text>L-seryl-[protein] + ATP = O-phospho-L-seryl-[protein] + ADP + H(+)</text>
        <dbReference type="Rhea" id="RHEA:17989"/>
        <dbReference type="Rhea" id="RHEA-COMP:9863"/>
        <dbReference type="Rhea" id="RHEA-COMP:11604"/>
        <dbReference type="ChEBI" id="CHEBI:15378"/>
        <dbReference type="ChEBI" id="CHEBI:29999"/>
        <dbReference type="ChEBI" id="CHEBI:30616"/>
        <dbReference type="ChEBI" id="CHEBI:83421"/>
        <dbReference type="ChEBI" id="CHEBI:456216"/>
        <dbReference type="EC" id="2.7.11.1"/>
    </reaction>
</comment>
<organism evidence="11 12">
    <name type="scientific">Labilithrix luteola</name>
    <dbReference type="NCBI Taxonomy" id="1391654"/>
    <lineage>
        <taxon>Bacteria</taxon>
        <taxon>Pseudomonadati</taxon>
        <taxon>Myxococcota</taxon>
        <taxon>Polyangia</taxon>
        <taxon>Polyangiales</taxon>
        <taxon>Labilitrichaceae</taxon>
        <taxon>Labilithrix</taxon>
    </lineage>
</organism>
<dbReference type="PROSITE" id="PS50011">
    <property type="entry name" value="PROTEIN_KINASE_DOM"/>
    <property type="match status" value="1"/>
</dbReference>
<dbReference type="Proteomes" id="UP000064967">
    <property type="component" value="Chromosome"/>
</dbReference>
<keyword evidence="6" id="KW-0067">ATP-binding</keyword>
<dbReference type="STRING" id="1391654.AKJ09_01832"/>
<evidence type="ECO:0000256" key="3">
    <source>
        <dbReference type="ARBA" id="ARBA00022679"/>
    </source>
</evidence>
<dbReference type="PANTHER" id="PTHR24363:SF0">
    <property type="entry name" value="SERINE_THREONINE KINASE LIKE DOMAIN CONTAINING 1"/>
    <property type="match status" value="1"/>
</dbReference>
<proteinExistence type="predicted"/>
<keyword evidence="2" id="KW-0723">Serine/threonine-protein kinase</keyword>
<name>A0A0K1PNR5_9BACT</name>
<evidence type="ECO:0000259" key="10">
    <source>
        <dbReference type="PROSITE" id="PS50011"/>
    </source>
</evidence>
<feature type="compositionally biased region" description="Basic residues" evidence="9">
    <location>
        <begin position="301"/>
        <end position="312"/>
    </location>
</feature>
<dbReference type="InterPro" id="IPR000719">
    <property type="entry name" value="Prot_kinase_dom"/>
</dbReference>
<dbReference type="PANTHER" id="PTHR24363">
    <property type="entry name" value="SERINE/THREONINE PROTEIN KINASE"/>
    <property type="match status" value="1"/>
</dbReference>
<dbReference type="Pfam" id="PF00069">
    <property type="entry name" value="Pkinase"/>
    <property type="match status" value="1"/>
</dbReference>
<feature type="compositionally biased region" description="Basic and acidic residues" evidence="9">
    <location>
        <begin position="34"/>
        <end position="46"/>
    </location>
</feature>
<evidence type="ECO:0000256" key="5">
    <source>
        <dbReference type="ARBA" id="ARBA00022777"/>
    </source>
</evidence>
<dbReference type="InterPro" id="IPR011009">
    <property type="entry name" value="Kinase-like_dom_sf"/>
</dbReference>
<evidence type="ECO:0000313" key="11">
    <source>
        <dbReference type="EMBL" id="AKU95168.1"/>
    </source>
</evidence>
<feature type="region of interest" description="Disordered" evidence="9">
    <location>
        <begin position="460"/>
        <end position="485"/>
    </location>
</feature>
<dbReference type="OrthoDB" id="5518868at2"/>
<dbReference type="EMBL" id="CP012333">
    <property type="protein sequence ID" value="AKU95168.1"/>
    <property type="molecule type" value="Genomic_DNA"/>
</dbReference>
<evidence type="ECO:0000256" key="4">
    <source>
        <dbReference type="ARBA" id="ARBA00022741"/>
    </source>
</evidence>
<evidence type="ECO:0000256" key="8">
    <source>
        <dbReference type="ARBA" id="ARBA00048679"/>
    </source>
</evidence>